<dbReference type="EMBL" id="MSFU01000024">
    <property type="protein sequence ID" value="PWY66576.1"/>
    <property type="molecule type" value="Genomic_DNA"/>
</dbReference>
<sequence>MGVSNPVKYVLRLSLFTNKRTEQQQQQQQQQQHRQHHSPSSISPISPSSTWKGKEIDFDPPIEVRWGAVQYPDDYAALTDGHAHMAVSAIDSHLGSSNISSSSSSRSRSSGSSSRMGLVRIASWASLAGDRCRWTMEQERKLAIARSELARCQKAWSSEQELWIAQIEKLHEEKEAHEQFIHHRAKQQDEEQQHFRKSWIRRKSYEEQQQQQQQQQQQKQVAPTTQRTNSRLRRIRRMGS</sequence>
<dbReference type="OrthoDB" id="4362041at2759"/>
<keyword evidence="3" id="KW-1185">Reference proteome</keyword>
<feature type="compositionally biased region" description="Basic residues" evidence="1">
    <location>
        <begin position="230"/>
        <end position="240"/>
    </location>
</feature>
<reference evidence="2" key="1">
    <citation type="submission" date="2016-12" db="EMBL/GenBank/DDBJ databases">
        <title>The genomes of Aspergillus section Nigri reveals drivers in fungal speciation.</title>
        <authorList>
            <consortium name="DOE Joint Genome Institute"/>
            <person name="Vesth T.C."/>
            <person name="Nybo J."/>
            <person name="Theobald S."/>
            <person name="Brandl J."/>
            <person name="Frisvad J.C."/>
            <person name="Nielsen K.F."/>
            <person name="Lyhne E.K."/>
            <person name="Kogle M.E."/>
            <person name="Kuo A."/>
            <person name="Riley R."/>
            <person name="Clum A."/>
            <person name="Nolan M."/>
            <person name="Lipzen A."/>
            <person name="Salamov A."/>
            <person name="Henrissat B."/>
            <person name="Wiebenga A."/>
            <person name="De vries R.P."/>
            <person name="Grigoriev I.V."/>
            <person name="Mortensen U.H."/>
            <person name="Andersen M.R."/>
            <person name="Baker S.E."/>
        </authorList>
    </citation>
    <scope>NUCLEOTIDE SEQUENCE</scope>
    <source>
        <strain evidence="2">CBS 122712</strain>
    </source>
</reference>
<dbReference type="GeneID" id="37051695"/>
<organism evidence="2 3">
    <name type="scientific">Aspergillus eucalypticola (strain CBS 122712 / IBT 29274)</name>
    <dbReference type="NCBI Taxonomy" id="1448314"/>
    <lineage>
        <taxon>Eukaryota</taxon>
        <taxon>Fungi</taxon>
        <taxon>Dikarya</taxon>
        <taxon>Ascomycota</taxon>
        <taxon>Pezizomycotina</taxon>
        <taxon>Eurotiomycetes</taxon>
        <taxon>Eurotiomycetidae</taxon>
        <taxon>Eurotiales</taxon>
        <taxon>Aspergillaceae</taxon>
        <taxon>Aspergillus</taxon>
        <taxon>Aspergillus subgen. Circumdati</taxon>
    </lineage>
</organism>
<feature type="compositionally biased region" description="Low complexity" evidence="1">
    <location>
        <begin position="23"/>
        <end position="49"/>
    </location>
</feature>
<gene>
    <name evidence="2" type="ORF">BO83DRAFT_366848</name>
</gene>
<dbReference type="AlphaFoldDB" id="A0A317UYA6"/>
<dbReference type="RefSeq" id="XP_025385038.1">
    <property type="nucleotide sequence ID" value="XM_025529733.1"/>
</dbReference>
<proteinExistence type="predicted"/>
<name>A0A317UYA6_ASPEC</name>
<accession>A0A317UYA6</accession>
<protein>
    <submittedName>
        <fullName evidence="2">Uncharacterized protein</fullName>
    </submittedName>
</protein>
<feature type="region of interest" description="Disordered" evidence="1">
    <location>
        <begin position="93"/>
        <end position="113"/>
    </location>
</feature>
<dbReference type="Proteomes" id="UP000246171">
    <property type="component" value="Unassembled WGS sequence"/>
</dbReference>
<feature type="region of interest" description="Disordered" evidence="1">
    <location>
        <begin position="19"/>
        <end position="54"/>
    </location>
</feature>
<feature type="compositionally biased region" description="Low complexity" evidence="1">
    <location>
        <begin position="96"/>
        <end position="113"/>
    </location>
</feature>
<feature type="region of interest" description="Disordered" evidence="1">
    <location>
        <begin position="203"/>
        <end position="240"/>
    </location>
</feature>
<evidence type="ECO:0000256" key="1">
    <source>
        <dbReference type="SAM" id="MobiDB-lite"/>
    </source>
</evidence>
<evidence type="ECO:0000313" key="2">
    <source>
        <dbReference type="EMBL" id="PWY66576.1"/>
    </source>
</evidence>
<comment type="caution">
    <text evidence="2">The sequence shown here is derived from an EMBL/GenBank/DDBJ whole genome shotgun (WGS) entry which is preliminary data.</text>
</comment>
<evidence type="ECO:0000313" key="3">
    <source>
        <dbReference type="Proteomes" id="UP000246171"/>
    </source>
</evidence>
<feature type="compositionally biased region" description="Low complexity" evidence="1">
    <location>
        <begin position="208"/>
        <end position="220"/>
    </location>
</feature>
<dbReference type="VEuPathDB" id="FungiDB:BO83DRAFT_366848"/>